<reference evidence="2" key="1">
    <citation type="submission" date="2019-11" db="EMBL/GenBank/DDBJ databases">
        <title>Genomic insights into an expanded diversity of filamentous marine cyanobacteria reveals the extraordinary biosynthetic potential of Moorea and Okeania.</title>
        <authorList>
            <person name="Ferreira Leao T."/>
            <person name="Wang M."/>
            <person name="Moss N."/>
            <person name="Da Silva R."/>
            <person name="Sanders J."/>
            <person name="Nurk S."/>
            <person name="Gurevich A."/>
            <person name="Humphrey G."/>
            <person name="Reher R."/>
            <person name="Zhu Q."/>
            <person name="Belda-Ferre P."/>
            <person name="Glukhov E."/>
            <person name="Rex R."/>
            <person name="Dorrestein P.C."/>
            <person name="Knight R."/>
            <person name="Pevzner P."/>
            <person name="Gerwick W.H."/>
            <person name="Gerwick L."/>
        </authorList>
    </citation>
    <scope>NUCLEOTIDE SEQUENCE</scope>
    <source>
        <strain evidence="2">SIO1C4</strain>
    </source>
</reference>
<sequence>MKSAAPLPIQLEEFLQLPHIEDSPAWEYIQGEAIQKPMPGGKHSRLQWRLAGEINAQSSNYEVLPELRCTFGGRSLVPDLVVIANNRIPIDSEGEIISTGISFAPEWVIEILSPNQSQMKVTRNILHCLRHGSQIGWLIDPSERVVLVYQPNQLPDEFAGNAQLPVLAGMSFDLTVELLFGWLQVRSDSQH</sequence>
<dbReference type="InterPro" id="IPR011335">
    <property type="entry name" value="Restrct_endonuc-II-like"/>
</dbReference>
<dbReference type="SUPFAM" id="SSF52980">
    <property type="entry name" value="Restriction endonuclease-like"/>
    <property type="match status" value="1"/>
</dbReference>
<dbReference type="InterPro" id="IPR012296">
    <property type="entry name" value="Nuclease_put_TT1808"/>
</dbReference>
<dbReference type="CDD" id="cd06260">
    <property type="entry name" value="DUF820-like"/>
    <property type="match status" value="1"/>
</dbReference>
<proteinExistence type="predicted"/>
<comment type="caution">
    <text evidence="2">The sequence shown here is derived from an EMBL/GenBank/DDBJ whole genome shotgun (WGS) entry which is preliminary data.</text>
</comment>
<dbReference type="Pfam" id="PF05685">
    <property type="entry name" value="Uma2"/>
    <property type="match status" value="1"/>
</dbReference>
<dbReference type="InterPro" id="IPR008538">
    <property type="entry name" value="Uma2"/>
</dbReference>
<keyword evidence="2" id="KW-0255">Endonuclease</keyword>
<keyword evidence="2" id="KW-0540">Nuclease</keyword>
<name>A0A6B3NCL7_9CYAN</name>
<keyword evidence="2" id="KW-0378">Hydrolase</keyword>
<dbReference type="GO" id="GO:0004519">
    <property type="term" value="F:endonuclease activity"/>
    <property type="evidence" value="ECO:0007669"/>
    <property type="project" value="UniProtKB-KW"/>
</dbReference>
<dbReference type="AlphaFoldDB" id="A0A6B3NCL7"/>
<feature type="domain" description="Putative restriction endonuclease" evidence="1">
    <location>
        <begin position="11"/>
        <end position="175"/>
    </location>
</feature>
<gene>
    <name evidence="2" type="ORF">F6J89_12075</name>
</gene>
<dbReference type="Gene3D" id="3.90.1570.10">
    <property type="entry name" value="tt1808, chain A"/>
    <property type="match status" value="1"/>
</dbReference>
<protein>
    <submittedName>
        <fullName evidence="2">Uma2 family endonuclease</fullName>
    </submittedName>
</protein>
<accession>A0A6B3NCL7</accession>
<dbReference type="EMBL" id="JAAHFQ010000200">
    <property type="protein sequence ID" value="NER28342.1"/>
    <property type="molecule type" value="Genomic_DNA"/>
</dbReference>
<evidence type="ECO:0000313" key="2">
    <source>
        <dbReference type="EMBL" id="NER28342.1"/>
    </source>
</evidence>
<dbReference type="PANTHER" id="PTHR34107:SF5">
    <property type="entry name" value="SLL1355 PROTEIN"/>
    <property type="match status" value="1"/>
</dbReference>
<dbReference type="PANTHER" id="PTHR34107">
    <property type="entry name" value="SLL0198 PROTEIN-RELATED"/>
    <property type="match status" value="1"/>
</dbReference>
<organism evidence="2">
    <name type="scientific">Symploca sp. SIO1C4</name>
    <dbReference type="NCBI Taxonomy" id="2607765"/>
    <lineage>
        <taxon>Bacteria</taxon>
        <taxon>Bacillati</taxon>
        <taxon>Cyanobacteriota</taxon>
        <taxon>Cyanophyceae</taxon>
        <taxon>Coleofasciculales</taxon>
        <taxon>Coleofasciculaceae</taxon>
        <taxon>Symploca</taxon>
    </lineage>
</organism>
<evidence type="ECO:0000259" key="1">
    <source>
        <dbReference type="Pfam" id="PF05685"/>
    </source>
</evidence>